<proteinExistence type="predicted"/>
<evidence type="ECO:0000313" key="3">
    <source>
        <dbReference type="Proteomes" id="UP001235744"/>
    </source>
</evidence>
<sequence>MDVDRGRDQQPNGSQQPHGEGNDRPFLYIHSYPPPVLPHAEEDIGERPVPGSVCWYLCSGIQPLTRFEPGQDLTVQVSVGNWQGGNSASLAYVGVWWSKPVSGPVIPDASKFIGFSPVEVPPHGGRAETSPVTARIGASAGNHICLLAKVWHPLDNVAAGGLADPVNDRHWAQHNLTAMPASPPQPFAFLATNPADQEVTYQIDVRPMPRELWGNLPTDDRLRPTRASAWLSLTSTAGGEEVQGQDAVTHTVTLGPREQREMELLVVVTDEVGSGSFVPFQIAQYRDERPVGGIAVLLHGS</sequence>
<gene>
    <name evidence="2" type="ORF">P8A19_08730</name>
</gene>
<evidence type="ECO:0000256" key="1">
    <source>
        <dbReference type="SAM" id="MobiDB-lite"/>
    </source>
</evidence>
<organism evidence="2 3">
    <name type="scientific">Streptomyces poriferorum</name>
    <dbReference type="NCBI Taxonomy" id="2798799"/>
    <lineage>
        <taxon>Bacteria</taxon>
        <taxon>Bacillati</taxon>
        <taxon>Actinomycetota</taxon>
        <taxon>Actinomycetes</taxon>
        <taxon>Kitasatosporales</taxon>
        <taxon>Streptomycetaceae</taxon>
        <taxon>Streptomyces</taxon>
    </lineage>
</organism>
<dbReference type="Proteomes" id="UP001235744">
    <property type="component" value="Chromosome"/>
</dbReference>
<name>A0ABY9IJS4_9ACTN</name>
<keyword evidence="3" id="KW-1185">Reference proteome</keyword>
<dbReference type="EMBL" id="CP120988">
    <property type="protein sequence ID" value="WLQ55520.1"/>
    <property type="molecule type" value="Genomic_DNA"/>
</dbReference>
<feature type="region of interest" description="Disordered" evidence="1">
    <location>
        <begin position="1"/>
        <end position="25"/>
    </location>
</feature>
<protein>
    <submittedName>
        <fullName evidence="2">Uncharacterized protein</fullName>
    </submittedName>
</protein>
<dbReference type="RefSeq" id="WP_306106192.1">
    <property type="nucleotide sequence ID" value="NZ_CP120988.1"/>
</dbReference>
<accession>A0ABY9IJS4</accession>
<reference evidence="2 3" key="1">
    <citation type="submission" date="2023-03" db="EMBL/GenBank/DDBJ databases">
        <title>Isolation and description of six Streptomyces strains from soil environments, able to metabolize different microbial glucans.</title>
        <authorList>
            <person name="Widen T."/>
            <person name="Larsbrink J."/>
        </authorList>
    </citation>
    <scope>NUCLEOTIDE SEQUENCE [LARGE SCALE GENOMIC DNA]</scope>
    <source>
        <strain evidence="2 3">Alt2</strain>
    </source>
</reference>
<evidence type="ECO:0000313" key="2">
    <source>
        <dbReference type="EMBL" id="WLQ55520.1"/>
    </source>
</evidence>